<accession>A0A4C1XHP0</accession>
<reference evidence="1 2" key="1">
    <citation type="journal article" date="2019" name="Commun. Biol.">
        <title>The bagworm genome reveals a unique fibroin gene that provides high tensile strength.</title>
        <authorList>
            <person name="Kono N."/>
            <person name="Nakamura H."/>
            <person name="Ohtoshi R."/>
            <person name="Tomita M."/>
            <person name="Numata K."/>
            <person name="Arakawa K."/>
        </authorList>
    </citation>
    <scope>NUCLEOTIDE SEQUENCE [LARGE SCALE GENOMIC DNA]</scope>
</reference>
<dbReference type="Proteomes" id="UP000299102">
    <property type="component" value="Unassembled WGS sequence"/>
</dbReference>
<keyword evidence="2" id="KW-1185">Reference proteome</keyword>
<dbReference type="AlphaFoldDB" id="A0A4C1XHP0"/>
<evidence type="ECO:0000313" key="2">
    <source>
        <dbReference type="Proteomes" id="UP000299102"/>
    </source>
</evidence>
<gene>
    <name evidence="1" type="ORF">EVAR_46449_1</name>
</gene>
<sequence>MNDLAISHTRLQSWSRSQFRPGSGSQFCSTSHIQSAPLLFTVPLEESKHDVDDDCIRAVLYTTCQIVEVAHAGRTDRRTAHVDSFRFSLFEVQNRIERAFIVHRTSHSRAGACSRAGPRREDTSLLINHLVRSLVLRAGAGAEGRRVRGGPRVRGTRNVRLLENDPEIPILYDCRGRKRMKASEPIYGGASTLAAGVTKSM</sequence>
<protein>
    <submittedName>
        <fullName evidence="1">Uncharacterized protein</fullName>
    </submittedName>
</protein>
<proteinExistence type="predicted"/>
<evidence type="ECO:0000313" key="1">
    <source>
        <dbReference type="EMBL" id="GBP62610.1"/>
    </source>
</evidence>
<comment type="caution">
    <text evidence="1">The sequence shown here is derived from an EMBL/GenBank/DDBJ whole genome shotgun (WGS) entry which is preliminary data.</text>
</comment>
<organism evidence="1 2">
    <name type="scientific">Eumeta variegata</name>
    <name type="common">Bagworm moth</name>
    <name type="synonym">Eumeta japonica</name>
    <dbReference type="NCBI Taxonomy" id="151549"/>
    <lineage>
        <taxon>Eukaryota</taxon>
        <taxon>Metazoa</taxon>
        <taxon>Ecdysozoa</taxon>
        <taxon>Arthropoda</taxon>
        <taxon>Hexapoda</taxon>
        <taxon>Insecta</taxon>
        <taxon>Pterygota</taxon>
        <taxon>Neoptera</taxon>
        <taxon>Endopterygota</taxon>
        <taxon>Lepidoptera</taxon>
        <taxon>Glossata</taxon>
        <taxon>Ditrysia</taxon>
        <taxon>Tineoidea</taxon>
        <taxon>Psychidae</taxon>
        <taxon>Oiketicinae</taxon>
        <taxon>Eumeta</taxon>
    </lineage>
</organism>
<name>A0A4C1XHP0_EUMVA</name>
<dbReference type="EMBL" id="BGZK01000845">
    <property type="protein sequence ID" value="GBP62610.1"/>
    <property type="molecule type" value="Genomic_DNA"/>
</dbReference>